<comment type="caution">
    <text evidence="2">The sequence shown here is derived from an EMBL/GenBank/DDBJ whole genome shotgun (WGS) entry which is preliminary data.</text>
</comment>
<dbReference type="PANTHER" id="PTHR10226:SF3">
    <property type="entry name" value="A-KINASE ANCHOR PROTEIN 11"/>
    <property type="match status" value="1"/>
</dbReference>
<evidence type="ECO:0000256" key="1">
    <source>
        <dbReference type="SAM" id="MobiDB-lite"/>
    </source>
</evidence>
<proteinExistence type="predicted"/>
<dbReference type="PANTHER" id="PTHR10226">
    <property type="entry name" value="A KINASE ANCHOR PROTEIN"/>
    <property type="match status" value="1"/>
</dbReference>
<protein>
    <recommendedName>
        <fullName evidence="4">A-kinase anchor protein 11</fullName>
    </recommendedName>
</protein>
<dbReference type="InterPro" id="IPR008382">
    <property type="entry name" value="SPHK1-interactor_AKAP_110"/>
</dbReference>
<evidence type="ECO:0000313" key="3">
    <source>
        <dbReference type="Proteomes" id="UP001591681"/>
    </source>
</evidence>
<dbReference type="EMBL" id="JBHFQA010000020">
    <property type="protein sequence ID" value="KAL2081737.1"/>
    <property type="molecule type" value="Genomic_DNA"/>
</dbReference>
<feature type="region of interest" description="Disordered" evidence="1">
    <location>
        <begin position="228"/>
        <end position="267"/>
    </location>
</feature>
<name>A0ABD1J3H2_9TELE</name>
<gene>
    <name evidence="2" type="ORF">ACEWY4_023590</name>
</gene>
<feature type="region of interest" description="Disordered" evidence="1">
    <location>
        <begin position="1"/>
        <end position="44"/>
    </location>
</feature>
<accession>A0ABD1J3H2</accession>
<evidence type="ECO:0008006" key="4">
    <source>
        <dbReference type="Google" id="ProtNLM"/>
    </source>
</evidence>
<sequence length="1592" mass="175373">MTESGQAEDDDTNHSVSSIEEDFVTASEHLEEEENADCPCSPFYSERTQRDVASQTISRHCKDTAHSHVIIGASTKKSSRKQKHSPEASFSEQLGAISDVSGHATSLCMLDIPLKDQNTLHSLTESDESDCSSPSPIIFLDEVDYQKSLKAKLELPKIPVLKDGVEDSDSEVSEFFDSFDQFEDLDLLIQPTIKVPKGQHVRGQSQMKLSEDTDPTFVCRGHSAMNPHKFDHSVLPDNIRKPTPLKPGAHSDAPDSPQPVRRSHDENGALFSPVDSSAFVPLGEVGTLEYFWKSDGDIPELRKPRDLCSLYKTYSDFASNLSKEILGSVCGSSSLVNNNLSCVCHKEFKSTSGHLMKLADIQETVTVAKSRRKYQSLRDGIQRFATDLVEMSVGSAFRDIQKGVSSCTTTLCHLAARLTSSVFQMAFHEIGMRHAYVLKERAINGLAGFLVGEAVSGALGEFLSLKSQIFNNTVKKFAADLAEELVFEGMMEVCQFSHPSTPLTPLTKMYSFEEEEEVFSSYATDLSESVLQEAFIELSQADIAFATQAAISVSVCHVSSENKSQTTFSTTNNYPELRGLQPCNPEQDDCTMQKALFCVSGMASCVSVPVAGKAISHLQSMEETSDCSTSFVGESNSLVGSSDGTVSSKTVFSNLAATKTKVDKTMREATDLMTTSNVKNKVRNCADFMNKSMACHRPLGHGVTQALYSKSHDATCQSSESNFFTQPVTKTEGKVTCKHLVQHQFPVNNVTSKTDSVVAMNTLDAPSFDMSVGDRKIILEEMLNDPDKKRDVEASALHNPQEPSVVCKEKNLRQFSKKFNGKFSDELSPLTPPSTSNCCQLKEASLDSDKADKRSLSDEACENEVKEDVLRRGYHSSTMNIGESEHDNSLEDRLMEDGALHYAGCLASHIVSLATEMDSMGAKDVFNNWNCEIKDVSHSANFSEQTLNVLWMYAGEIAGEVMSDVKKLMASNSVHKDNQRRRLRLPQSHDCKTGRLRNVCDHWSSDCLTSVLNPHSSSSSGMSSEYASSESVSDEYAGYFIKVLKKDGGSRELILDQYASHLANRSIKAGLTHAAHKLKQKSPLRLYTLRHSHCSSGHNFCRQPSSQISPSKGPVYNVCSLSSTSHSINGQNDTDEYMKLVNLAESLACSITCDVTRKLRVSSVRLPKSLTDSCLYKKTKLEDMAENFVKTAFSCSVLPDRRMMRQYHSTGSLNEGCYNNGIMQVIDHYAKKIVNDTLEVTLGSIAEQSGRQRTTEHVACSEKLLDAEAKATSTLCHYGKVSDCFCYGKTDEHHCQGVQRRGGQCTDAVSGLEIPRIHIHLDRRAVFAEEIVSTAIVKAKKELSSTSLNADSGIGHDGASFAESLTTEIMTSALSNVCQTINLSMLGKEAINETESTVSQQLSLSVGDDSLGSWSNLSFEDEHPDESSSFFHLSDSNGNSSSWSSLGLEGEVYEEHLSFSPSDSDCTEEKELEAKEELSGTAEKVHAPGEGALLVINTELREPGLDPQLRSLLQWVAASIAELPVLQLSQQNSKELQQLPEVMQKVRERQWRIGELLQALLKYYEELQLENPAVDNRTPGFKSLFQWLIERA</sequence>
<keyword evidence="3" id="KW-1185">Reference proteome</keyword>
<organism evidence="2 3">
    <name type="scientific">Coilia grayii</name>
    <name type="common">Gray's grenadier anchovy</name>
    <dbReference type="NCBI Taxonomy" id="363190"/>
    <lineage>
        <taxon>Eukaryota</taxon>
        <taxon>Metazoa</taxon>
        <taxon>Chordata</taxon>
        <taxon>Craniata</taxon>
        <taxon>Vertebrata</taxon>
        <taxon>Euteleostomi</taxon>
        <taxon>Actinopterygii</taxon>
        <taxon>Neopterygii</taxon>
        <taxon>Teleostei</taxon>
        <taxon>Clupei</taxon>
        <taxon>Clupeiformes</taxon>
        <taxon>Clupeoidei</taxon>
        <taxon>Engraulidae</taxon>
        <taxon>Coilinae</taxon>
        <taxon>Coilia</taxon>
    </lineage>
</organism>
<dbReference type="Proteomes" id="UP001591681">
    <property type="component" value="Unassembled WGS sequence"/>
</dbReference>
<reference evidence="2 3" key="1">
    <citation type="submission" date="2024-09" db="EMBL/GenBank/DDBJ databases">
        <title>A chromosome-level genome assembly of Gray's grenadier anchovy, Coilia grayii.</title>
        <authorList>
            <person name="Fu Z."/>
        </authorList>
    </citation>
    <scope>NUCLEOTIDE SEQUENCE [LARGE SCALE GENOMIC DNA]</scope>
    <source>
        <strain evidence="2">G4</strain>
        <tissue evidence="2">Muscle</tissue>
    </source>
</reference>
<feature type="compositionally biased region" description="Basic and acidic residues" evidence="1">
    <location>
        <begin position="228"/>
        <end position="240"/>
    </location>
</feature>
<evidence type="ECO:0000313" key="2">
    <source>
        <dbReference type="EMBL" id="KAL2081737.1"/>
    </source>
</evidence>
<feature type="compositionally biased region" description="Acidic residues" evidence="1">
    <location>
        <begin position="1"/>
        <end position="11"/>
    </location>
</feature>